<comment type="pathway">
    <text evidence="5 17">Amino-acid biosynthesis; L-leucine biosynthesis; L-leucine from 3-methyl-2-oxobutanoate: step 4/4.</text>
</comment>
<dbReference type="InterPro" id="IPR036038">
    <property type="entry name" value="Aminotransferase-like"/>
</dbReference>
<reference evidence="20 21" key="1">
    <citation type="journal article" date="2019" name="Nat. Microbiol.">
        <title>Mediterranean grassland soil C-N compound turnover is dependent on rainfall and depth, and is mediated by genomically divergent microorganisms.</title>
        <authorList>
            <person name="Diamond S."/>
            <person name="Andeer P.F."/>
            <person name="Li Z."/>
            <person name="Crits-Christoph A."/>
            <person name="Burstein D."/>
            <person name="Anantharaman K."/>
            <person name="Lane K.R."/>
            <person name="Thomas B.C."/>
            <person name="Pan C."/>
            <person name="Northen T.R."/>
            <person name="Banfield J.F."/>
        </authorList>
    </citation>
    <scope>NUCLEOTIDE SEQUENCE [LARGE SCALE GENOMIC DNA]</scope>
    <source>
        <strain evidence="18">WS_1</strain>
        <strain evidence="19">WS_5</strain>
    </source>
</reference>
<dbReference type="UniPathway" id="UPA00048">
    <property type="reaction ID" value="UER00073"/>
</dbReference>
<dbReference type="EMBL" id="VBOR01000063">
    <property type="protein sequence ID" value="TMQ48946.1"/>
    <property type="molecule type" value="Genomic_DNA"/>
</dbReference>
<dbReference type="UniPathway" id="UPA00049">
    <property type="reaction ID" value="UER00062"/>
</dbReference>
<dbReference type="Pfam" id="PF01063">
    <property type="entry name" value="Aminotran_4"/>
    <property type="match status" value="1"/>
</dbReference>
<comment type="caution">
    <text evidence="18">The sequence shown here is derived from an EMBL/GenBank/DDBJ whole genome shotgun (WGS) entry which is preliminary data.</text>
</comment>
<dbReference type="GO" id="GO:0009099">
    <property type="term" value="P:L-valine biosynthetic process"/>
    <property type="evidence" value="ECO:0007669"/>
    <property type="project" value="UniProtKB-UniPathway"/>
</dbReference>
<keyword evidence="11 17" id="KW-0100">Branched-chain amino acid biosynthesis</keyword>
<evidence type="ECO:0000256" key="14">
    <source>
        <dbReference type="ARBA" id="ARBA00049229"/>
    </source>
</evidence>
<gene>
    <name evidence="17" type="primary">ilvE</name>
    <name evidence="18" type="ORF">E6K71_06165</name>
    <name evidence="19" type="ORF">E6K75_01250</name>
</gene>
<evidence type="ECO:0000256" key="17">
    <source>
        <dbReference type="RuleBase" id="RU364094"/>
    </source>
</evidence>
<organism evidence="18 20">
    <name type="scientific">Eiseniibacteriota bacterium</name>
    <dbReference type="NCBI Taxonomy" id="2212470"/>
    <lineage>
        <taxon>Bacteria</taxon>
        <taxon>Candidatus Eiseniibacteriota</taxon>
    </lineage>
</organism>
<evidence type="ECO:0000313" key="18">
    <source>
        <dbReference type="EMBL" id="TMQ48946.1"/>
    </source>
</evidence>
<dbReference type="NCBIfam" id="TIGR01122">
    <property type="entry name" value="ilvE_I"/>
    <property type="match status" value="1"/>
</dbReference>
<dbReference type="GO" id="GO:0009098">
    <property type="term" value="P:L-leucine biosynthetic process"/>
    <property type="evidence" value="ECO:0007669"/>
    <property type="project" value="UniProtKB-UniPathway"/>
</dbReference>
<comment type="catalytic activity">
    <reaction evidence="12 17">
        <text>L-valine + 2-oxoglutarate = 3-methyl-2-oxobutanoate + L-glutamate</text>
        <dbReference type="Rhea" id="RHEA:24813"/>
        <dbReference type="ChEBI" id="CHEBI:11851"/>
        <dbReference type="ChEBI" id="CHEBI:16810"/>
        <dbReference type="ChEBI" id="CHEBI:29985"/>
        <dbReference type="ChEBI" id="CHEBI:57762"/>
        <dbReference type="EC" id="2.6.1.42"/>
    </reaction>
</comment>
<evidence type="ECO:0000256" key="4">
    <source>
        <dbReference type="ARBA" id="ARBA00004931"/>
    </source>
</evidence>
<evidence type="ECO:0000256" key="12">
    <source>
        <dbReference type="ARBA" id="ARBA00048212"/>
    </source>
</evidence>
<dbReference type="UniPathway" id="UPA00047">
    <property type="reaction ID" value="UER00058"/>
</dbReference>
<dbReference type="Gene3D" id="3.30.470.10">
    <property type="match status" value="1"/>
</dbReference>
<comment type="cofactor">
    <cofactor evidence="1 16">
        <name>pyridoxal 5'-phosphate</name>
        <dbReference type="ChEBI" id="CHEBI:597326"/>
    </cofactor>
</comment>
<dbReference type="InterPro" id="IPR043131">
    <property type="entry name" value="BCAT-like_N"/>
</dbReference>
<evidence type="ECO:0000256" key="16">
    <source>
        <dbReference type="RuleBase" id="RU004516"/>
    </source>
</evidence>
<dbReference type="GO" id="GO:0005829">
    <property type="term" value="C:cytosol"/>
    <property type="evidence" value="ECO:0007669"/>
    <property type="project" value="TreeGrafter"/>
</dbReference>
<comment type="catalytic activity">
    <reaction evidence="14 17">
        <text>L-leucine + 2-oxoglutarate = 4-methyl-2-oxopentanoate + L-glutamate</text>
        <dbReference type="Rhea" id="RHEA:18321"/>
        <dbReference type="ChEBI" id="CHEBI:16810"/>
        <dbReference type="ChEBI" id="CHEBI:17865"/>
        <dbReference type="ChEBI" id="CHEBI:29985"/>
        <dbReference type="ChEBI" id="CHEBI:57427"/>
        <dbReference type="EC" id="2.6.1.42"/>
    </reaction>
</comment>
<evidence type="ECO:0000256" key="6">
    <source>
        <dbReference type="ARBA" id="ARBA00009320"/>
    </source>
</evidence>
<dbReference type="PANTHER" id="PTHR42743:SF11">
    <property type="entry name" value="AMINODEOXYCHORISMATE LYASE"/>
    <property type="match status" value="1"/>
</dbReference>
<evidence type="ECO:0000256" key="5">
    <source>
        <dbReference type="ARBA" id="ARBA00005072"/>
    </source>
</evidence>
<sequence length="320" mass="35264">MARESTGVIWMNGTFVPYEDAKIHVLSHVVHYGSSVFEGIRAYATPSGTAVFRLDRHVQRMLDSCKIARIACPYGYAELMEAIRETVRKNGCAPCYIRPVVYRGFKTLGVNPTGVPIDVAIATLNWGKYLGKDALDHGISVRVASWNRQAPNTFPAMAKTGANYLNSQLIKLEAVADGYEEGIALDVFGYVAEGSGENIFLVRGDTLYTPTVASAILPGVTRDCVITLARHLELEVREEQIPREMLYISDELFFTGTAAEITPITQVDRIPIGTGAVGPVTRKLQKAFFDIIEGRARDAHRWLFPVEATGKVQRAAKKAR</sequence>
<dbReference type="PANTHER" id="PTHR42743">
    <property type="entry name" value="AMINO-ACID AMINOTRANSFERASE"/>
    <property type="match status" value="1"/>
</dbReference>
<evidence type="ECO:0000256" key="9">
    <source>
        <dbReference type="ARBA" id="ARBA00022679"/>
    </source>
</evidence>
<evidence type="ECO:0000256" key="8">
    <source>
        <dbReference type="ARBA" id="ARBA00022605"/>
    </source>
</evidence>
<evidence type="ECO:0000256" key="7">
    <source>
        <dbReference type="ARBA" id="ARBA00022576"/>
    </source>
</evidence>
<evidence type="ECO:0000256" key="1">
    <source>
        <dbReference type="ARBA" id="ARBA00001933"/>
    </source>
</evidence>
<dbReference type="FunFam" id="3.20.10.10:FF:000001">
    <property type="entry name" value="Branched-chain-amino-acid aminotransferase"/>
    <property type="match status" value="1"/>
</dbReference>
<keyword evidence="7 17" id="KW-0032">Aminotransferase</keyword>
<dbReference type="InterPro" id="IPR018300">
    <property type="entry name" value="Aminotrans_IV_CS"/>
</dbReference>
<proteinExistence type="inferred from homology"/>
<evidence type="ECO:0000256" key="2">
    <source>
        <dbReference type="ARBA" id="ARBA00003109"/>
    </source>
</evidence>
<evidence type="ECO:0000256" key="3">
    <source>
        <dbReference type="ARBA" id="ARBA00004824"/>
    </source>
</evidence>
<accession>A0A538SC58</accession>
<evidence type="ECO:0000256" key="13">
    <source>
        <dbReference type="ARBA" id="ARBA00048798"/>
    </source>
</evidence>
<dbReference type="InterPro" id="IPR033939">
    <property type="entry name" value="BCAT_family"/>
</dbReference>
<dbReference type="InterPro" id="IPR005785">
    <property type="entry name" value="B_amino_transI"/>
</dbReference>
<dbReference type="GO" id="GO:0009097">
    <property type="term" value="P:isoleucine biosynthetic process"/>
    <property type="evidence" value="ECO:0007669"/>
    <property type="project" value="UniProtKB-UniPathway"/>
</dbReference>
<keyword evidence="10 16" id="KW-0663">Pyridoxal phosphate</keyword>
<dbReference type="CDD" id="cd01557">
    <property type="entry name" value="BCAT_beta_family"/>
    <property type="match status" value="1"/>
</dbReference>
<dbReference type="PROSITE" id="PS00770">
    <property type="entry name" value="AA_TRANSFER_CLASS_4"/>
    <property type="match status" value="1"/>
</dbReference>
<comment type="function">
    <text evidence="2 17">Acts on leucine, isoleucine and valine.</text>
</comment>
<dbReference type="SUPFAM" id="SSF56752">
    <property type="entry name" value="D-aminoacid aminotransferase-like PLP-dependent enzymes"/>
    <property type="match status" value="1"/>
</dbReference>
<evidence type="ECO:0000313" key="19">
    <source>
        <dbReference type="EMBL" id="TMQ61451.1"/>
    </source>
</evidence>
<evidence type="ECO:0000256" key="10">
    <source>
        <dbReference type="ARBA" id="ARBA00022898"/>
    </source>
</evidence>
<comment type="pathway">
    <text evidence="3 17">Amino-acid biosynthesis; L-isoleucine biosynthesis; L-isoleucine from 2-oxobutanoate: step 4/4.</text>
</comment>
<comment type="pathway">
    <text evidence="4 17">Amino-acid biosynthesis; L-valine biosynthesis; L-valine from pyruvate: step 4/4.</text>
</comment>
<dbReference type="EC" id="2.6.1.42" evidence="17"/>
<protein>
    <recommendedName>
        <fullName evidence="17">Branched-chain-amino-acid aminotransferase</fullName>
        <shortName evidence="17">BCAT</shortName>
        <ecNumber evidence="17">2.6.1.42</ecNumber>
    </recommendedName>
</protein>
<keyword evidence="9 17" id="KW-0808">Transferase</keyword>
<dbReference type="InterPro" id="IPR043132">
    <property type="entry name" value="BCAT-like_C"/>
</dbReference>
<dbReference type="NCBIfam" id="NF005146">
    <property type="entry name" value="PRK06606.1"/>
    <property type="match status" value="1"/>
</dbReference>
<comment type="catalytic activity">
    <reaction evidence="13 17">
        <text>L-isoleucine + 2-oxoglutarate = (S)-3-methyl-2-oxopentanoate + L-glutamate</text>
        <dbReference type="Rhea" id="RHEA:24801"/>
        <dbReference type="ChEBI" id="CHEBI:16810"/>
        <dbReference type="ChEBI" id="CHEBI:29985"/>
        <dbReference type="ChEBI" id="CHEBI:35146"/>
        <dbReference type="ChEBI" id="CHEBI:58045"/>
        <dbReference type="EC" id="2.6.1.42"/>
    </reaction>
</comment>
<evidence type="ECO:0000313" key="20">
    <source>
        <dbReference type="Proteomes" id="UP000316292"/>
    </source>
</evidence>
<evidence type="ECO:0000256" key="11">
    <source>
        <dbReference type="ARBA" id="ARBA00023304"/>
    </source>
</evidence>
<evidence type="ECO:0000256" key="15">
    <source>
        <dbReference type="RuleBase" id="RU004106"/>
    </source>
</evidence>
<dbReference type="EMBL" id="VBOV01000030">
    <property type="protein sequence ID" value="TMQ61451.1"/>
    <property type="molecule type" value="Genomic_DNA"/>
</dbReference>
<dbReference type="Gene3D" id="3.20.10.10">
    <property type="entry name" value="D-amino Acid Aminotransferase, subunit A, domain 2"/>
    <property type="match status" value="1"/>
</dbReference>
<name>A0A538SC58_UNCEI</name>
<dbReference type="InterPro" id="IPR050571">
    <property type="entry name" value="Class-IV_PLP-Dep_Aminotrnsfr"/>
</dbReference>
<dbReference type="Proteomes" id="UP000316292">
    <property type="component" value="Unassembled WGS sequence"/>
</dbReference>
<dbReference type="Proteomes" id="UP000320913">
    <property type="component" value="Unassembled WGS sequence"/>
</dbReference>
<dbReference type="AlphaFoldDB" id="A0A538SC58"/>
<comment type="similarity">
    <text evidence="6 15">Belongs to the class-IV pyridoxal-phosphate-dependent aminotransferase family.</text>
</comment>
<dbReference type="InterPro" id="IPR001544">
    <property type="entry name" value="Aminotrans_IV"/>
</dbReference>
<evidence type="ECO:0000313" key="21">
    <source>
        <dbReference type="Proteomes" id="UP000320913"/>
    </source>
</evidence>
<dbReference type="GO" id="GO:0004084">
    <property type="term" value="F:branched-chain-amino-acid transaminase activity"/>
    <property type="evidence" value="ECO:0007669"/>
    <property type="project" value="UniProtKB-EC"/>
</dbReference>
<keyword evidence="8 17" id="KW-0028">Amino-acid biosynthesis</keyword>